<feature type="compositionally biased region" description="Polar residues" evidence="1">
    <location>
        <begin position="120"/>
        <end position="149"/>
    </location>
</feature>
<dbReference type="PANTHER" id="PTHR12917:SF18">
    <property type="entry name" value="DNA DAMAGE-INDUCIBLE PROTEIN 1-LIKE"/>
    <property type="match status" value="1"/>
</dbReference>
<feature type="compositionally biased region" description="Basic and acidic residues" evidence="1">
    <location>
        <begin position="83"/>
        <end position="100"/>
    </location>
</feature>
<organism evidence="2 3">
    <name type="scientific">Abeliophyllum distichum</name>
    <dbReference type="NCBI Taxonomy" id="126358"/>
    <lineage>
        <taxon>Eukaryota</taxon>
        <taxon>Viridiplantae</taxon>
        <taxon>Streptophyta</taxon>
        <taxon>Embryophyta</taxon>
        <taxon>Tracheophyta</taxon>
        <taxon>Spermatophyta</taxon>
        <taxon>Magnoliopsida</taxon>
        <taxon>eudicotyledons</taxon>
        <taxon>Gunneridae</taxon>
        <taxon>Pentapetalae</taxon>
        <taxon>asterids</taxon>
        <taxon>lamiids</taxon>
        <taxon>Lamiales</taxon>
        <taxon>Oleaceae</taxon>
        <taxon>Forsythieae</taxon>
        <taxon>Abeliophyllum</taxon>
    </lineage>
</organism>
<name>A0ABD1UN71_9LAMI</name>
<feature type="compositionally biased region" description="Polar residues" evidence="1">
    <location>
        <begin position="101"/>
        <end position="111"/>
    </location>
</feature>
<comment type="caution">
    <text evidence="2">The sequence shown here is derived from an EMBL/GenBank/DDBJ whole genome shotgun (WGS) entry which is preliminary data.</text>
</comment>
<feature type="compositionally biased region" description="Polar residues" evidence="1">
    <location>
        <begin position="72"/>
        <end position="82"/>
    </location>
</feature>
<evidence type="ECO:0000313" key="2">
    <source>
        <dbReference type="EMBL" id="KAL2525965.1"/>
    </source>
</evidence>
<dbReference type="PANTHER" id="PTHR12917">
    <property type="entry name" value="ASPARTYL PROTEASE DDI-RELATED"/>
    <property type="match status" value="1"/>
</dbReference>
<dbReference type="CDD" id="cd00303">
    <property type="entry name" value="retropepsin_like"/>
    <property type="match status" value="1"/>
</dbReference>
<dbReference type="EMBL" id="JBFOLK010000003">
    <property type="protein sequence ID" value="KAL2525965.1"/>
    <property type="molecule type" value="Genomic_DNA"/>
</dbReference>
<evidence type="ECO:0000256" key="1">
    <source>
        <dbReference type="SAM" id="MobiDB-lite"/>
    </source>
</evidence>
<dbReference type="InterPro" id="IPR001969">
    <property type="entry name" value="Aspartic_peptidase_AS"/>
</dbReference>
<sequence length="272" mass="30767">MLDIRDMSEKDKHFTFMKELKLWTRIELQRQKVADVSTTMGATECLIDNQSEPRKERLQVNSQFRGGGNRSFKPTSNSNGRENYSHQKEGHQDDYQDSHRSSYQSNHQGSHWNKGKAPENKSSTAPRKDSQLTSGTSGSKQHVPQASSHCEANFEEDKDVVGAFLHRCRTISHRVIENGKINEKPIKAVVDTGTTHNYLASPEVEHLGLVLEKNSRKVKTINSFAQSIAGVAKSVLIKVRLFEWKTNLSAVQMDDFKLILGLEFLQDTKTVV</sequence>
<dbReference type="Proteomes" id="UP001604336">
    <property type="component" value="Unassembled WGS sequence"/>
</dbReference>
<gene>
    <name evidence="2" type="ORF">Adt_11019</name>
</gene>
<dbReference type="Gene3D" id="2.40.70.10">
    <property type="entry name" value="Acid Proteases"/>
    <property type="match status" value="1"/>
</dbReference>
<reference evidence="3" key="1">
    <citation type="submission" date="2024-07" db="EMBL/GenBank/DDBJ databases">
        <title>Two chromosome-level genome assemblies of Korean endemic species Abeliophyllum distichum and Forsythia ovata (Oleaceae).</title>
        <authorList>
            <person name="Jang H."/>
        </authorList>
    </citation>
    <scope>NUCLEOTIDE SEQUENCE [LARGE SCALE GENOMIC DNA]</scope>
</reference>
<keyword evidence="3" id="KW-1185">Reference proteome</keyword>
<dbReference type="AlphaFoldDB" id="A0ABD1UN71"/>
<proteinExistence type="predicted"/>
<dbReference type="PROSITE" id="PS00141">
    <property type="entry name" value="ASP_PROTEASE"/>
    <property type="match status" value="1"/>
</dbReference>
<feature type="region of interest" description="Disordered" evidence="1">
    <location>
        <begin position="46"/>
        <end position="149"/>
    </location>
</feature>
<protein>
    <submittedName>
        <fullName evidence="2">Uncharacterized protein</fullName>
    </submittedName>
</protein>
<dbReference type="Pfam" id="PF13975">
    <property type="entry name" value="gag-asp_proteas"/>
    <property type="match status" value="1"/>
</dbReference>
<dbReference type="InterPro" id="IPR021109">
    <property type="entry name" value="Peptidase_aspartic_dom_sf"/>
</dbReference>
<evidence type="ECO:0000313" key="3">
    <source>
        <dbReference type="Proteomes" id="UP001604336"/>
    </source>
</evidence>
<dbReference type="SUPFAM" id="SSF50630">
    <property type="entry name" value="Acid proteases"/>
    <property type="match status" value="1"/>
</dbReference>
<accession>A0ABD1UN71</accession>